<protein>
    <submittedName>
        <fullName evidence="1">Uncharacterized protein</fullName>
    </submittedName>
</protein>
<reference evidence="1" key="1">
    <citation type="submission" date="2014-09" db="EMBL/GenBank/DDBJ databases">
        <authorList>
            <person name="Magalhaes I.L.F."/>
            <person name="Oliveira U."/>
            <person name="Santos F.R."/>
            <person name="Vidigal T.H.D.A."/>
            <person name="Brescovit A.D."/>
            <person name="Santos A.J."/>
        </authorList>
    </citation>
    <scope>NUCLEOTIDE SEQUENCE</scope>
    <source>
        <tissue evidence="1">Shoot tissue taken approximately 20 cm above the soil surface</tissue>
    </source>
</reference>
<accession>A0A0A9DH96</accession>
<organism evidence="1">
    <name type="scientific">Arundo donax</name>
    <name type="common">Giant reed</name>
    <name type="synonym">Donax arundinaceus</name>
    <dbReference type="NCBI Taxonomy" id="35708"/>
    <lineage>
        <taxon>Eukaryota</taxon>
        <taxon>Viridiplantae</taxon>
        <taxon>Streptophyta</taxon>
        <taxon>Embryophyta</taxon>
        <taxon>Tracheophyta</taxon>
        <taxon>Spermatophyta</taxon>
        <taxon>Magnoliopsida</taxon>
        <taxon>Liliopsida</taxon>
        <taxon>Poales</taxon>
        <taxon>Poaceae</taxon>
        <taxon>PACMAD clade</taxon>
        <taxon>Arundinoideae</taxon>
        <taxon>Arundineae</taxon>
        <taxon>Arundo</taxon>
    </lineage>
</organism>
<name>A0A0A9DH96_ARUDO</name>
<sequence>MDFLHRSSSVHGHPSVSCSRAMSLSLGARKSILARAQRILPRFGSSLSSYREEIVH</sequence>
<dbReference type="AlphaFoldDB" id="A0A0A9DH96"/>
<proteinExistence type="predicted"/>
<dbReference type="EMBL" id="GBRH01214768">
    <property type="protein sequence ID" value="JAD83127.1"/>
    <property type="molecule type" value="Transcribed_RNA"/>
</dbReference>
<evidence type="ECO:0000313" key="1">
    <source>
        <dbReference type="EMBL" id="JAD83127.1"/>
    </source>
</evidence>
<reference evidence="1" key="2">
    <citation type="journal article" date="2015" name="Data Brief">
        <title>Shoot transcriptome of the giant reed, Arundo donax.</title>
        <authorList>
            <person name="Barrero R.A."/>
            <person name="Guerrero F.D."/>
            <person name="Moolhuijzen P."/>
            <person name="Goolsby J.A."/>
            <person name="Tidwell J."/>
            <person name="Bellgard S.E."/>
            <person name="Bellgard M.I."/>
        </authorList>
    </citation>
    <scope>NUCLEOTIDE SEQUENCE</scope>
    <source>
        <tissue evidence="1">Shoot tissue taken approximately 20 cm above the soil surface</tissue>
    </source>
</reference>